<gene>
    <name evidence="4" type="ORF">H6G81_28875</name>
</gene>
<dbReference type="InterPro" id="IPR028082">
    <property type="entry name" value="Peripla_BP_I"/>
</dbReference>
<organism evidence="4 5">
    <name type="scientific">Scytonema hofmannii FACHB-248</name>
    <dbReference type="NCBI Taxonomy" id="1842502"/>
    <lineage>
        <taxon>Bacteria</taxon>
        <taxon>Bacillati</taxon>
        <taxon>Cyanobacteriota</taxon>
        <taxon>Cyanophyceae</taxon>
        <taxon>Nostocales</taxon>
        <taxon>Scytonemataceae</taxon>
        <taxon>Scytonema</taxon>
    </lineage>
</organism>
<dbReference type="InterPro" id="IPR027417">
    <property type="entry name" value="P-loop_NTPase"/>
</dbReference>
<dbReference type="Gene3D" id="3.40.50.300">
    <property type="entry name" value="P-loop containing nucleotide triphosphate hydrolases"/>
    <property type="match status" value="1"/>
</dbReference>
<keyword evidence="2" id="KW-0732">Signal</keyword>
<dbReference type="EMBL" id="JACJTA010000093">
    <property type="protein sequence ID" value="MBD2608425.1"/>
    <property type="molecule type" value="Genomic_DNA"/>
</dbReference>
<dbReference type="Proteomes" id="UP000660380">
    <property type="component" value="Unassembled WGS sequence"/>
</dbReference>
<comment type="similarity">
    <text evidence="1">Belongs to the leucine-binding protein family.</text>
</comment>
<dbReference type="InterPro" id="IPR028081">
    <property type="entry name" value="Leu-bd"/>
</dbReference>
<protein>
    <submittedName>
        <fullName evidence="4">ABC transporter substrate-binding protein</fullName>
    </submittedName>
</protein>
<dbReference type="PANTHER" id="PTHR30483">
    <property type="entry name" value="LEUCINE-SPECIFIC-BINDING PROTEIN"/>
    <property type="match status" value="1"/>
</dbReference>
<dbReference type="SUPFAM" id="SSF52540">
    <property type="entry name" value="P-loop containing nucleoside triphosphate hydrolases"/>
    <property type="match status" value="1"/>
</dbReference>
<name>A0ABR8GZB1_9CYAN</name>
<dbReference type="Gene3D" id="3.40.50.2300">
    <property type="match status" value="2"/>
</dbReference>
<comment type="caution">
    <text evidence="4">The sequence shown here is derived from an EMBL/GenBank/DDBJ whole genome shotgun (WGS) entry which is preliminary data.</text>
</comment>
<reference evidence="4 5" key="1">
    <citation type="journal article" date="2020" name="ISME J.">
        <title>Comparative genomics reveals insights into cyanobacterial evolution and habitat adaptation.</title>
        <authorList>
            <person name="Chen M.Y."/>
            <person name="Teng W.K."/>
            <person name="Zhao L."/>
            <person name="Hu C.X."/>
            <person name="Zhou Y.K."/>
            <person name="Han B.P."/>
            <person name="Song L.R."/>
            <person name="Shu W.S."/>
        </authorList>
    </citation>
    <scope>NUCLEOTIDE SEQUENCE [LARGE SCALE GENOMIC DNA]</scope>
    <source>
        <strain evidence="4 5">FACHB-248</strain>
    </source>
</reference>
<dbReference type="RefSeq" id="WP_051502894.1">
    <property type="nucleotide sequence ID" value="NZ_JACJTA010000093.1"/>
</dbReference>
<dbReference type="Pfam" id="PF14516">
    <property type="entry name" value="AAA_35"/>
    <property type="match status" value="1"/>
</dbReference>
<dbReference type="SUPFAM" id="SSF53822">
    <property type="entry name" value="Periplasmic binding protein-like I"/>
    <property type="match status" value="1"/>
</dbReference>
<feature type="domain" description="Leucine-binding protein" evidence="3">
    <location>
        <begin position="562"/>
        <end position="861"/>
    </location>
</feature>
<evidence type="ECO:0000256" key="2">
    <source>
        <dbReference type="ARBA" id="ARBA00022729"/>
    </source>
</evidence>
<dbReference type="PANTHER" id="PTHR30483:SF6">
    <property type="entry name" value="PERIPLASMIC BINDING PROTEIN OF ABC TRANSPORTER FOR NATURAL AMINO ACIDS"/>
    <property type="match status" value="1"/>
</dbReference>
<evidence type="ECO:0000313" key="4">
    <source>
        <dbReference type="EMBL" id="MBD2608425.1"/>
    </source>
</evidence>
<dbReference type="CDD" id="cd06268">
    <property type="entry name" value="PBP1_ABC_transporter_LIVBP-like"/>
    <property type="match status" value="1"/>
</dbReference>
<proteinExistence type="inferred from homology"/>
<sequence>MSNQQQYYQVGGTLKPEDPSYIERQADKNLYEGLQAGKFCYVFNSRQMGKSSLQVRVSKRLANEGFRCVLISLESFGARGVTQEQWYYTFIQDLADKLDLPNERLETWLYESKSLTHVKRFSEFFEKILFLENYQNIVIFLDEIDTVLSLDFPTNDFFAFIRYCYNQRAINPNFKRITFSLLGVATPSQLIQDNQRTPFNIGEAIQLKGFSFDEARTLAQGLESKVSDSQIAEAIIQEILNWTDGQPFLTQKICQIIVNDEEIIPIEKRLISKYVEELVISRIITNWEEQDNPQHLRTIRDRIINSKESTFKLLKLYQKIRQNQELLADDTPEQSELILSGLVLENNRKLKIYNRIYKFVFDSQWVSELLADKRPYEEELLGWLSSGQNKSWLLQGQKLRTAMEWCAGKNLTIEDYQFINASEELAIKNYRWRFIWGIPASLLIIGSGFFVWHDWQRINAQIVQIQQNISPPYVLDPELFSQGERTFRIGDGVVSSEDAITTFKNKNYSEAINQFEKLKNIERGNPEFEIYYNNALAHKKGNYLSLAAVVPVDARKENVKEILRGVAQAQANFNNKGGLKGRLLNIVIANDSNNQIRAQKVAQELVKDQNVLGVIGHNNSEATRAALYKYEKARLPMISPTSTSTLLRHQQSKVFFRTVTSDQASGEKLADYAIKNNIKRVVIYNRYQDIYSESLTNAFATFFIKQGGKVLRTKNLADPKLDARYEVYLSAIEYKADAAIFFPNTELTYKAIEIARAQQLSNFPRKLKMLGGDSLYSSQILKIGQKAIEGLILAIPWYNDKSSNSQQSQFVGEARKRWEEDRISWETATSYDATQAFIKAMSSSDNPSRQSVLEKLPSINLSPDESSGDGLQFINGEREQEAVLVKVVNGDFVKVDEN</sequence>
<dbReference type="InterPro" id="IPR051010">
    <property type="entry name" value="BCAA_transport"/>
</dbReference>
<evidence type="ECO:0000259" key="3">
    <source>
        <dbReference type="Pfam" id="PF13458"/>
    </source>
</evidence>
<keyword evidence="5" id="KW-1185">Reference proteome</keyword>
<accession>A0ABR8GZB1</accession>
<evidence type="ECO:0000313" key="5">
    <source>
        <dbReference type="Proteomes" id="UP000660380"/>
    </source>
</evidence>
<dbReference type="Pfam" id="PF13458">
    <property type="entry name" value="Peripla_BP_6"/>
    <property type="match status" value="1"/>
</dbReference>
<evidence type="ECO:0000256" key="1">
    <source>
        <dbReference type="ARBA" id="ARBA00010062"/>
    </source>
</evidence>